<accession>A0A9P0LG56</accession>
<sequence>MGNPNAFKGSDKSMNNAQDKRKGPSKPDLPAPTNPQKKATPQMNDDIASNAIFGPEMSLMPKEPEQRIAGDMVIALASRDEEPIPNIRVDKPEGTEFTSNLVGKLSPIGTRRPEIPQRLAGYGITATAFREFIYGTRLNLKYVMSLSDIVGKLSSFEIEKVQFCNMTAKGGEAQVVTSKASEKGERLDWRSRSVQNYLAGTSSIGVVGVACCYGYQLYKDDGPGETLSAKTTNWSCVMGREWEMSADWYNNRNERRNIPPGI</sequence>
<evidence type="ECO:0000256" key="1">
    <source>
        <dbReference type="SAM" id="MobiDB-lite"/>
    </source>
</evidence>
<reference evidence="2" key="1">
    <citation type="submission" date="2022-03" db="EMBL/GenBank/DDBJ databases">
        <authorList>
            <person name="Sayadi A."/>
        </authorList>
    </citation>
    <scope>NUCLEOTIDE SEQUENCE</scope>
</reference>
<feature type="compositionally biased region" description="Polar residues" evidence="1">
    <location>
        <begin position="34"/>
        <end position="43"/>
    </location>
</feature>
<dbReference type="OrthoDB" id="6071166at2759"/>
<protein>
    <submittedName>
        <fullName evidence="2">Uncharacterized protein</fullName>
    </submittedName>
</protein>
<dbReference type="Proteomes" id="UP001152888">
    <property type="component" value="Unassembled WGS sequence"/>
</dbReference>
<organism evidence="2 3">
    <name type="scientific">Acanthoscelides obtectus</name>
    <name type="common">Bean weevil</name>
    <name type="synonym">Bruchus obtectus</name>
    <dbReference type="NCBI Taxonomy" id="200917"/>
    <lineage>
        <taxon>Eukaryota</taxon>
        <taxon>Metazoa</taxon>
        <taxon>Ecdysozoa</taxon>
        <taxon>Arthropoda</taxon>
        <taxon>Hexapoda</taxon>
        <taxon>Insecta</taxon>
        <taxon>Pterygota</taxon>
        <taxon>Neoptera</taxon>
        <taxon>Endopterygota</taxon>
        <taxon>Coleoptera</taxon>
        <taxon>Polyphaga</taxon>
        <taxon>Cucujiformia</taxon>
        <taxon>Chrysomeloidea</taxon>
        <taxon>Chrysomelidae</taxon>
        <taxon>Bruchinae</taxon>
        <taxon>Bruchini</taxon>
        <taxon>Acanthoscelides</taxon>
    </lineage>
</organism>
<feature type="region of interest" description="Disordered" evidence="1">
    <location>
        <begin position="1"/>
        <end position="48"/>
    </location>
</feature>
<evidence type="ECO:0000313" key="2">
    <source>
        <dbReference type="EMBL" id="CAH1997725.1"/>
    </source>
</evidence>
<keyword evidence="3" id="KW-1185">Reference proteome</keyword>
<gene>
    <name evidence="2" type="ORF">ACAOBT_LOCUS23922</name>
</gene>
<comment type="caution">
    <text evidence="2">The sequence shown here is derived from an EMBL/GenBank/DDBJ whole genome shotgun (WGS) entry which is preliminary data.</text>
</comment>
<evidence type="ECO:0000313" key="3">
    <source>
        <dbReference type="Proteomes" id="UP001152888"/>
    </source>
</evidence>
<name>A0A9P0LG56_ACAOB</name>
<dbReference type="EMBL" id="CAKOFQ010007301">
    <property type="protein sequence ID" value="CAH1997725.1"/>
    <property type="molecule type" value="Genomic_DNA"/>
</dbReference>
<dbReference type="AlphaFoldDB" id="A0A9P0LG56"/>
<proteinExistence type="predicted"/>